<evidence type="ECO:0000256" key="4">
    <source>
        <dbReference type="ARBA" id="ARBA00023242"/>
    </source>
</evidence>
<protein>
    <recommendedName>
        <fullName evidence="5">Xylanolytic transcriptional activator regulatory domain-containing protein</fullName>
    </recommendedName>
</protein>
<feature type="domain" description="Xylanolytic transcriptional activator regulatory" evidence="5">
    <location>
        <begin position="133"/>
        <end position="335"/>
    </location>
</feature>
<evidence type="ECO:0000313" key="7">
    <source>
        <dbReference type="Proteomes" id="UP000518752"/>
    </source>
</evidence>
<keyword evidence="2" id="KW-0479">Metal-binding</keyword>
<keyword evidence="4" id="KW-0539">Nucleus</keyword>
<comment type="subcellular location">
    <subcellularLocation>
        <location evidence="1">Nucleus</location>
    </subcellularLocation>
</comment>
<dbReference type="GO" id="GO:0003677">
    <property type="term" value="F:DNA binding"/>
    <property type="evidence" value="ECO:0007669"/>
    <property type="project" value="UniProtKB-KW"/>
</dbReference>
<evidence type="ECO:0000256" key="2">
    <source>
        <dbReference type="ARBA" id="ARBA00022723"/>
    </source>
</evidence>
<sequence>MLIDLASYARSLSKKIDQTSSLDSGFGIDPRIQADTHLSDDTNVVLEPVNNTAEPLVSRIRGLELDSSAVAKPNQVTLLQTALDIRDEMEGGITTSIVLRKRPEYWAPYPWDEIKQSDPPFIFPEDSLLRELISLYFSRLHYINPLFHQPLFERQVFEEKLHLQNRIFGATLLAVCANAARCFSDSRTFYLNSQSEHSAGWKYFNQVRFYRSTFLQPTTLFEVQLHAMAMMFLSPVSSEMDAWPWDMAVPCIQLAQSNVLSIQMRSKGSLPSYDDMAECELWKRAFWVVTCFELIHAATINKRKILTPDQLEIEFPRECDDENWFNASDLKLHFVQPAGKPSYMAYWNYILKYLVRFSSLFFKLEEHISDSEGVQVLEDLSRKRIELLNDWFASMPAHREILLPSTVYPLESTPN</sequence>
<dbReference type="CDD" id="cd12148">
    <property type="entry name" value="fungal_TF_MHR"/>
    <property type="match status" value="1"/>
</dbReference>
<dbReference type="GO" id="GO:0005634">
    <property type="term" value="C:nucleus"/>
    <property type="evidence" value="ECO:0007669"/>
    <property type="project" value="UniProtKB-SubCell"/>
</dbReference>
<comment type="caution">
    <text evidence="6">The sequence shown here is derived from an EMBL/GenBank/DDBJ whole genome shotgun (WGS) entry which is preliminary data.</text>
</comment>
<dbReference type="AlphaFoldDB" id="A0A8H5MG90"/>
<dbReference type="Pfam" id="PF04082">
    <property type="entry name" value="Fungal_trans"/>
    <property type="match status" value="1"/>
</dbReference>
<dbReference type="OrthoDB" id="4456959at2759"/>
<dbReference type="Proteomes" id="UP000518752">
    <property type="component" value="Unassembled WGS sequence"/>
</dbReference>
<evidence type="ECO:0000256" key="3">
    <source>
        <dbReference type="ARBA" id="ARBA00023125"/>
    </source>
</evidence>
<dbReference type="GO" id="GO:0003700">
    <property type="term" value="F:DNA-binding transcription factor activity"/>
    <property type="evidence" value="ECO:0007669"/>
    <property type="project" value="InterPro"/>
</dbReference>
<proteinExistence type="predicted"/>
<evidence type="ECO:0000259" key="5">
    <source>
        <dbReference type="Pfam" id="PF04082"/>
    </source>
</evidence>
<name>A0A8H5MG90_9AGAR</name>
<keyword evidence="7" id="KW-1185">Reference proteome</keyword>
<keyword evidence="3" id="KW-0238">DNA-binding</keyword>
<dbReference type="InterPro" id="IPR050987">
    <property type="entry name" value="AtrR-like"/>
</dbReference>
<accession>A0A8H5MG90</accession>
<reference evidence="6 7" key="1">
    <citation type="journal article" date="2020" name="ISME J.">
        <title>Uncovering the hidden diversity of litter-decomposition mechanisms in mushroom-forming fungi.</title>
        <authorList>
            <person name="Floudas D."/>
            <person name="Bentzer J."/>
            <person name="Ahren D."/>
            <person name="Johansson T."/>
            <person name="Persson P."/>
            <person name="Tunlid A."/>
        </authorList>
    </citation>
    <scope>NUCLEOTIDE SEQUENCE [LARGE SCALE GENOMIC DNA]</scope>
    <source>
        <strain evidence="6 7">CBS 406.79</strain>
    </source>
</reference>
<dbReference type="InterPro" id="IPR007219">
    <property type="entry name" value="XnlR_reg_dom"/>
</dbReference>
<evidence type="ECO:0000256" key="1">
    <source>
        <dbReference type="ARBA" id="ARBA00004123"/>
    </source>
</evidence>
<dbReference type="PANTHER" id="PTHR46910:SF3">
    <property type="entry name" value="HALOTOLERANCE PROTEIN 9-RELATED"/>
    <property type="match status" value="1"/>
</dbReference>
<dbReference type="EMBL" id="JAACJN010000004">
    <property type="protein sequence ID" value="KAF5392754.1"/>
    <property type="molecule type" value="Genomic_DNA"/>
</dbReference>
<dbReference type="PANTHER" id="PTHR46910">
    <property type="entry name" value="TRANSCRIPTION FACTOR PDR1"/>
    <property type="match status" value="1"/>
</dbReference>
<dbReference type="GO" id="GO:0006351">
    <property type="term" value="P:DNA-templated transcription"/>
    <property type="evidence" value="ECO:0007669"/>
    <property type="project" value="InterPro"/>
</dbReference>
<dbReference type="GO" id="GO:0008270">
    <property type="term" value="F:zinc ion binding"/>
    <property type="evidence" value="ECO:0007669"/>
    <property type="project" value="InterPro"/>
</dbReference>
<gene>
    <name evidence="6" type="ORF">D9757_001045</name>
</gene>
<evidence type="ECO:0000313" key="6">
    <source>
        <dbReference type="EMBL" id="KAF5392754.1"/>
    </source>
</evidence>
<organism evidence="6 7">
    <name type="scientific">Collybiopsis confluens</name>
    <dbReference type="NCBI Taxonomy" id="2823264"/>
    <lineage>
        <taxon>Eukaryota</taxon>
        <taxon>Fungi</taxon>
        <taxon>Dikarya</taxon>
        <taxon>Basidiomycota</taxon>
        <taxon>Agaricomycotina</taxon>
        <taxon>Agaricomycetes</taxon>
        <taxon>Agaricomycetidae</taxon>
        <taxon>Agaricales</taxon>
        <taxon>Marasmiineae</taxon>
        <taxon>Omphalotaceae</taxon>
        <taxon>Collybiopsis</taxon>
    </lineage>
</organism>